<comment type="caution">
    <text evidence="2">The sequence shown here is derived from an EMBL/GenBank/DDBJ whole genome shotgun (WGS) entry which is preliminary data.</text>
</comment>
<keyword evidence="1" id="KW-1133">Transmembrane helix</keyword>
<feature type="transmembrane region" description="Helical" evidence="1">
    <location>
        <begin position="6"/>
        <end position="26"/>
    </location>
</feature>
<dbReference type="Proteomes" id="UP000176682">
    <property type="component" value="Unassembled WGS sequence"/>
</dbReference>
<evidence type="ECO:0000313" key="2">
    <source>
        <dbReference type="EMBL" id="OGD79038.1"/>
    </source>
</evidence>
<keyword evidence="1" id="KW-0472">Membrane</keyword>
<gene>
    <name evidence="2" type="ORF">A2368_00645</name>
</gene>
<dbReference type="AlphaFoldDB" id="A0A1F5FHB4"/>
<feature type="transmembrane region" description="Helical" evidence="1">
    <location>
        <begin position="46"/>
        <end position="68"/>
    </location>
</feature>
<proteinExistence type="predicted"/>
<sequence>MFWLIFFIIAVFGFGLWLLGLFYGIYTVRTDRFGDSTVYNSTATKILWTLSTALFFLDIALVLAQFALA</sequence>
<evidence type="ECO:0000256" key="1">
    <source>
        <dbReference type="SAM" id="Phobius"/>
    </source>
</evidence>
<protein>
    <submittedName>
        <fullName evidence="2">Uncharacterized protein</fullName>
    </submittedName>
</protein>
<keyword evidence="1" id="KW-0812">Transmembrane</keyword>
<name>A0A1F5FHB4_9BACT</name>
<dbReference type="EMBL" id="MFAM01000027">
    <property type="protein sequence ID" value="OGD79038.1"/>
    <property type="molecule type" value="Genomic_DNA"/>
</dbReference>
<evidence type="ECO:0000313" key="3">
    <source>
        <dbReference type="Proteomes" id="UP000176682"/>
    </source>
</evidence>
<reference evidence="2 3" key="1">
    <citation type="journal article" date="2016" name="Nat. Commun.">
        <title>Thousands of microbial genomes shed light on interconnected biogeochemical processes in an aquifer system.</title>
        <authorList>
            <person name="Anantharaman K."/>
            <person name="Brown C.T."/>
            <person name="Hug L.A."/>
            <person name="Sharon I."/>
            <person name="Castelle C.J."/>
            <person name="Probst A.J."/>
            <person name="Thomas B.C."/>
            <person name="Singh A."/>
            <person name="Wilkins M.J."/>
            <person name="Karaoz U."/>
            <person name="Brodie E.L."/>
            <person name="Williams K.H."/>
            <person name="Hubbard S.S."/>
            <person name="Banfield J.F."/>
        </authorList>
    </citation>
    <scope>NUCLEOTIDE SEQUENCE [LARGE SCALE GENOMIC DNA]</scope>
</reference>
<organism evidence="2 3">
    <name type="scientific">Candidatus Collierbacteria bacterium RIFOXYB1_FULL_49_13</name>
    <dbReference type="NCBI Taxonomy" id="1817728"/>
    <lineage>
        <taxon>Bacteria</taxon>
        <taxon>Candidatus Collieribacteriota</taxon>
    </lineage>
</organism>
<accession>A0A1F5FHB4</accession>